<dbReference type="Pfam" id="PF00571">
    <property type="entry name" value="CBS"/>
    <property type="match status" value="2"/>
</dbReference>
<dbReference type="Gene3D" id="3.10.580.10">
    <property type="entry name" value="CBS-domain"/>
    <property type="match status" value="1"/>
</dbReference>
<dbReference type="InterPro" id="IPR002550">
    <property type="entry name" value="CNNM"/>
</dbReference>
<evidence type="ECO:0000256" key="3">
    <source>
        <dbReference type="ARBA" id="ARBA00022475"/>
    </source>
</evidence>
<feature type="transmembrane region" description="Helical" evidence="11">
    <location>
        <begin position="139"/>
        <end position="161"/>
    </location>
</feature>
<dbReference type="CDD" id="cd04590">
    <property type="entry name" value="CBS_pair_CorC_HlyC_assoc"/>
    <property type="match status" value="1"/>
</dbReference>
<name>A0ABR8MU24_9BACL</name>
<dbReference type="Gene3D" id="3.30.465.10">
    <property type="match status" value="1"/>
</dbReference>
<feature type="domain" description="CBS" evidence="12">
    <location>
        <begin position="225"/>
        <end position="285"/>
    </location>
</feature>
<keyword evidence="6 10" id="KW-1133">Transmembrane helix</keyword>
<keyword evidence="3" id="KW-1003">Cell membrane</keyword>
<comment type="caution">
    <text evidence="14">The sequence shown here is derived from an EMBL/GenBank/DDBJ whole genome shotgun (WGS) entry which is preliminary data.</text>
</comment>
<dbReference type="Pfam" id="PF01595">
    <property type="entry name" value="CNNM"/>
    <property type="match status" value="1"/>
</dbReference>
<dbReference type="Proteomes" id="UP000609346">
    <property type="component" value="Unassembled WGS sequence"/>
</dbReference>
<dbReference type="SUPFAM" id="SSF56176">
    <property type="entry name" value="FAD-binding/transporter-associated domain-like"/>
    <property type="match status" value="1"/>
</dbReference>
<evidence type="ECO:0000256" key="1">
    <source>
        <dbReference type="ARBA" id="ARBA00004651"/>
    </source>
</evidence>
<sequence length="443" mass="49910">MPGSIITNLLIVLLLVFFNAFFVAAEFALVKVRQSRLTQLANEGNTRARYAMKVNRKLDAYLSATQLGITLASLGLGWVGEPAISELIVEPIFYKFGLSDETVISTLSVTIGFLVITFLHIVLGELAPKSLAIQKSESVSLWLSWPLMMFHRLFLPAIWLLNGTANRLLRLIGVQPASEGEGVHTEEEIRILMDQSAQSGVIDKDEMTLFDNVFEFSDRLAREVMLPRTDMDCIFTDQTYDEVAKLVYKTKHTRYPVGIEDKDQIIGFVHITDLLTADKVAGYDIRRFIRPILSVPESMEISDVLKLMQRKHSQLAIVVDEYGGTAGMLTTELILEEIVGEIHDEFDTEQPSVIVKGDTTSVEGRMLIEDVNDMFDLDITDEDVDSIGGWLFTNLEGVPVVGKRIAYDGYWFEVAECEPLRVLRVSIYKKNEDEPETIEIMKE</sequence>
<dbReference type="PROSITE" id="PS51371">
    <property type="entry name" value="CBS"/>
    <property type="match status" value="2"/>
</dbReference>
<dbReference type="EMBL" id="JACXZA010000001">
    <property type="protein sequence ID" value="MBD3917659.1"/>
    <property type="molecule type" value="Genomic_DNA"/>
</dbReference>
<comment type="subcellular location">
    <subcellularLocation>
        <location evidence="1">Cell membrane</location>
        <topology evidence="1">Multi-pass membrane protein</topology>
    </subcellularLocation>
</comment>
<keyword evidence="7 9" id="KW-0129">CBS domain</keyword>
<feature type="transmembrane region" description="Helical" evidence="11">
    <location>
        <begin position="58"/>
        <end position="79"/>
    </location>
</feature>
<evidence type="ECO:0000313" key="15">
    <source>
        <dbReference type="Proteomes" id="UP000609346"/>
    </source>
</evidence>
<evidence type="ECO:0000256" key="5">
    <source>
        <dbReference type="ARBA" id="ARBA00022737"/>
    </source>
</evidence>
<feature type="domain" description="CNNM transmembrane" evidence="13">
    <location>
        <begin position="1"/>
        <end position="206"/>
    </location>
</feature>
<feature type="domain" description="CBS" evidence="12">
    <location>
        <begin position="288"/>
        <end position="345"/>
    </location>
</feature>
<evidence type="ECO:0000259" key="12">
    <source>
        <dbReference type="PROSITE" id="PS51371"/>
    </source>
</evidence>
<dbReference type="SMART" id="SM01091">
    <property type="entry name" value="CorC_HlyC"/>
    <property type="match status" value="1"/>
</dbReference>
<dbReference type="InterPro" id="IPR051676">
    <property type="entry name" value="UPF0053_domain"/>
</dbReference>
<dbReference type="Pfam" id="PF03471">
    <property type="entry name" value="CorC_HlyC"/>
    <property type="match status" value="1"/>
</dbReference>
<reference evidence="14 15" key="1">
    <citation type="submission" date="2020-09" db="EMBL/GenBank/DDBJ databases">
        <title>Paenibacillus sp. strain PR3 16S rRNA gene Genome sequencing and assembly.</title>
        <authorList>
            <person name="Kim J."/>
        </authorList>
    </citation>
    <scope>NUCLEOTIDE SEQUENCE [LARGE SCALE GENOMIC DNA]</scope>
    <source>
        <strain evidence="14 15">PR3</strain>
    </source>
</reference>
<feature type="transmembrane region" description="Helical" evidence="11">
    <location>
        <begin position="6"/>
        <end position="30"/>
    </location>
</feature>
<keyword evidence="8 10" id="KW-0472">Membrane</keyword>
<organism evidence="14 15">
    <name type="scientific">Paenibacillus terricola</name>
    <dbReference type="NCBI Taxonomy" id="2763503"/>
    <lineage>
        <taxon>Bacteria</taxon>
        <taxon>Bacillati</taxon>
        <taxon>Bacillota</taxon>
        <taxon>Bacilli</taxon>
        <taxon>Bacillales</taxon>
        <taxon>Paenibacillaceae</taxon>
        <taxon>Paenibacillus</taxon>
    </lineage>
</organism>
<evidence type="ECO:0000256" key="2">
    <source>
        <dbReference type="ARBA" id="ARBA00006337"/>
    </source>
</evidence>
<evidence type="ECO:0000313" key="14">
    <source>
        <dbReference type="EMBL" id="MBD3917659.1"/>
    </source>
</evidence>
<evidence type="ECO:0000259" key="13">
    <source>
        <dbReference type="PROSITE" id="PS51846"/>
    </source>
</evidence>
<dbReference type="InterPro" id="IPR044751">
    <property type="entry name" value="Ion_transp-like_CBS"/>
</dbReference>
<dbReference type="InterPro" id="IPR046342">
    <property type="entry name" value="CBS_dom_sf"/>
</dbReference>
<dbReference type="PANTHER" id="PTHR43099:SF2">
    <property type="entry name" value="UPF0053 PROTEIN YRKA"/>
    <property type="match status" value="1"/>
</dbReference>
<evidence type="ECO:0000256" key="6">
    <source>
        <dbReference type="ARBA" id="ARBA00022989"/>
    </source>
</evidence>
<accession>A0ABR8MU24</accession>
<dbReference type="InterPro" id="IPR036318">
    <property type="entry name" value="FAD-bd_PCMH-like_sf"/>
</dbReference>
<evidence type="ECO:0000256" key="10">
    <source>
        <dbReference type="PROSITE-ProRule" id="PRU01193"/>
    </source>
</evidence>
<dbReference type="RefSeq" id="WP_191202773.1">
    <property type="nucleotide sequence ID" value="NZ_JACXZA010000001.1"/>
</dbReference>
<keyword evidence="5" id="KW-0677">Repeat</keyword>
<evidence type="ECO:0000256" key="4">
    <source>
        <dbReference type="ARBA" id="ARBA00022692"/>
    </source>
</evidence>
<keyword evidence="15" id="KW-1185">Reference proteome</keyword>
<evidence type="ECO:0000256" key="9">
    <source>
        <dbReference type="PROSITE-ProRule" id="PRU00703"/>
    </source>
</evidence>
<dbReference type="InterPro" id="IPR000644">
    <property type="entry name" value="CBS_dom"/>
</dbReference>
<keyword evidence="4 10" id="KW-0812">Transmembrane</keyword>
<protein>
    <submittedName>
        <fullName evidence="14">HlyC/CorC family transporter</fullName>
    </submittedName>
</protein>
<dbReference type="PROSITE" id="PS51846">
    <property type="entry name" value="CNNM"/>
    <property type="match status" value="1"/>
</dbReference>
<feature type="transmembrane region" description="Helical" evidence="11">
    <location>
        <begin position="103"/>
        <end position="127"/>
    </location>
</feature>
<comment type="similarity">
    <text evidence="2">Belongs to the UPF0053 family.</text>
</comment>
<dbReference type="InterPro" id="IPR016169">
    <property type="entry name" value="FAD-bd_PCMH_sub2"/>
</dbReference>
<evidence type="ECO:0000256" key="7">
    <source>
        <dbReference type="ARBA" id="ARBA00023122"/>
    </source>
</evidence>
<dbReference type="PANTHER" id="PTHR43099">
    <property type="entry name" value="UPF0053 PROTEIN YRKA"/>
    <property type="match status" value="1"/>
</dbReference>
<gene>
    <name evidence="14" type="ORF">H8B09_02760</name>
</gene>
<evidence type="ECO:0000256" key="11">
    <source>
        <dbReference type="SAM" id="Phobius"/>
    </source>
</evidence>
<proteinExistence type="inferred from homology"/>
<evidence type="ECO:0000256" key="8">
    <source>
        <dbReference type="ARBA" id="ARBA00023136"/>
    </source>
</evidence>
<dbReference type="InterPro" id="IPR005170">
    <property type="entry name" value="Transptr-assoc_dom"/>
</dbReference>
<dbReference type="SUPFAM" id="SSF54631">
    <property type="entry name" value="CBS-domain pair"/>
    <property type="match status" value="1"/>
</dbReference>